<keyword evidence="2" id="KW-1185">Reference proteome</keyword>
<dbReference type="RefSeq" id="WP_157881669.1">
    <property type="nucleotide sequence ID" value="NZ_CP014223.1"/>
</dbReference>
<dbReference type="Proteomes" id="UP000068026">
    <property type="component" value="Chromosome"/>
</dbReference>
<dbReference type="InterPro" id="IPR036162">
    <property type="entry name" value="Resolvase-like_N_sf"/>
</dbReference>
<organism evidence="1 2">
    <name type="scientific">Anaerotignum propionicum DSM 1682</name>
    <dbReference type="NCBI Taxonomy" id="991789"/>
    <lineage>
        <taxon>Bacteria</taxon>
        <taxon>Bacillati</taxon>
        <taxon>Bacillota</taxon>
        <taxon>Clostridia</taxon>
        <taxon>Lachnospirales</taxon>
        <taxon>Anaerotignaceae</taxon>
        <taxon>Anaerotignum</taxon>
    </lineage>
</organism>
<dbReference type="Gene3D" id="3.40.50.1390">
    <property type="entry name" value="Resolvase, N-terminal catalytic domain"/>
    <property type="match status" value="1"/>
</dbReference>
<evidence type="ECO:0000313" key="1">
    <source>
        <dbReference type="EMBL" id="AMJ41729.1"/>
    </source>
</evidence>
<evidence type="ECO:0000313" key="2">
    <source>
        <dbReference type="Proteomes" id="UP000068026"/>
    </source>
</evidence>
<name>A0ABN4LFF2_ANAPI</name>
<evidence type="ECO:0008006" key="3">
    <source>
        <dbReference type="Google" id="ProtNLM"/>
    </source>
</evidence>
<reference evidence="2" key="2">
    <citation type="submission" date="2016-01" db="EMBL/GenBank/DDBJ databases">
        <authorList>
            <person name="Poehlein A."/>
            <person name="Schlien K."/>
            <person name="Gottschalk G."/>
            <person name="Buckel W."/>
            <person name="Daniel R."/>
        </authorList>
    </citation>
    <scope>NUCLEOTIDE SEQUENCE [LARGE SCALE GENOMIC DNA]</scope>
    <source>
        <strain evidence="2">X2</strain>
    </source>
</reference>
<accession>A0ABN4LFF2</accession>
<sequence length="49" mass="5620">MFGNETPKAYRAGIYLRLSKEDGDKIESNSVQTQRALIHSYIKNKTIFS</sequence>
<reference evidence="1 2" key="1">
    <citation type="journal article" date="2016" name="Genome Announc.">
        <title>Complete Genome Sequence of the Amino Acid-Fermenting Clostridium propionicum X2 (DSM 1682).</title>
        <authorList>
            <person name="Poehlein A."/>
            <person name="Schlien K."/>
            <person name="Chowdhury N.P."/>
            <person name="Gottschalk G."/>
            <person name="Buckel W."/>
            <person name="Daniel R."/>
        </authorList>
    </citation>
    <scope>NUCLEOTIDE SEQUENCE [LARGE SCALE GENOMIC DNA]</scope>
    <source>
        <strain evidence="1 2">X2</strain>
    </source>
</reference>
<dbReference type="EMBL" id="CP014223">
    <property type="protein sequence ID" value="AMJ41729.1"/>
    <property type="molecule type" value="Genomic_DNA"/>
</dbReference>
<gene>
    <name evidence="1" type="ORF">CPRO_21490</name>
</gene>
<proteinExistence type="predicted"/>
<protein>
    <recommendedName>
        <fullName evidence="3">Resolvase/invertase-type recombinase catalytic domain-containing protein</fullName>
    </recommendedName>
</protein>